<name>A0ACC3TQ19_9ASCO</name>
<keyword evidence="2" id="KW-1185">Reference proteome</keyword>
<comment type="caution">
    <text evidence="1">The sequence shown here is derived from an EMBL/GenBank/DDBJ whole genome shotgun (WGS) entry which is preliminary data.</text>
</comment>
<protein>
    <submittedName>
        <fullName evidence="1">Uncharacterized protein</fullName>
    </submittedName>
</protein>
<proteinExistence type="predicted"/>
<dbReference type="EMBL" id="MU970068">
    <property type="protein sequence ID" value="KAK9322977.1"/>
    <property type="molecule type" value="Genomic_DNA"/>
</dbReference>
<reference evidence="2" key="1">
    <citation type="journal article" date="2024" name="Front. Bioeng. Biotechnol.">
        <title>Genome-scale model development and genomic sequencing of the oleaginous clade Lipomyces.</title>
        <authorList>
            <person name="Czajka J.J."/>
            <person name="Han Y."/>
            <person name="Kim J."/>
            <person name="Mondo S.J."/>
            <person name="Hofstad B.A."/>
            <person name="Robles A."/>
            <person name="Haridas S."/>
            <person name="Riley R."/>
            <person name="LaButti K."/>
            <person name="Pangilinan J."/>
            <person name="Andreopoulos W."/>
            <person name="Lipzen A."/>
            <person name="Yan J."/>
            <person name="Wang M."/>
            <person name="Ng V."/>
            <person name="Grigoriev I.V."/>
            <person name="Spatafora J.W."/>
            <person name="Magnuson J.K."/>
            <person name="Baker S.E."/>
            <person name="Pomraning K.R."/>
        </authorList>
    </citation>
    <scope>NUCLEOTIDE SEQUENCE [LARGE SCALE GENOMIC DNA]</scope>
    <source>
        <strain evidence="2">CBS 10300</strain>
    </source>
</reference>
<organism evidence="1 2">
    <name type="scientific">Lipomyces orientalis</name>
    <dbReference type="NCBI Taxonomy" id="1233043"/>
    <lineage>
        <taxon>Eukaryota</taxon>
        <taxon>Fungi</taxon>
        <taxon>Dikarya</taxon>
        <taxon>Ascomycota</taxon>
        <taxon>Saccharomycotina</taxon>
        <taxon>Lipomycetes</taxon>
        <taxon>Lipomycetales</taxon>
        <taxon>Lipomycetaceae</taxon>
        <taxon>Lipomyces</taxon>
    </lineage>
</organism>
<dbReference type="Proteomes" id="UP001489719">
    <property type="component" value="Unassembled WGS sequence"/>
</dbReference>
<gene>
    <name evidence="1" type="ORF">V1517DRAFT_321876</name>
</gene>
<evidence type="ECO:0000313" key="2">
    <source>
        <dbReference type="Proteomes" id="UP001489719"/>
    </source>
</evidence>
<evidence type="ECO:0000313" key="1">
    <source>
        <dbReference type="EMBL" id="KAK9322977.1"/>
    </source>
</evidence>
<sequence length="84" mass="9632">MPYSLFSSRPVFFLLTMATFCQKERSEALQQARNVYSLSGIDCIYPPSTIPALIWILHLSSCGPVWLLMANGMLYSKVRNEELW</sequence>
<accession>A0ACC3TQ19</accession>